<evidence type="ECO:0000313" key="2">
    <source>
        <dbReference type="Proteomes" id="UP000053758"/>
    </source>
</evidence>
<dbReference type="EMBL" id="DF830071">
    <property type="protein sequence ID" value="GAK64159.1"/>
    <property type="molecule type" value="Genomic_DNA"/>
</dbReference>
<evidence type="ECO:0000313" key="1">
    <source>
        <dbReference type="EMBL" id="GAK64159.1"/>
    </source>
</evidence>
<organism evidence="1 2">
    <name type="scientific">Pseudozyma antarctica</name>
    <name type="common">Yeast</name>
    <name type="synonym">Candida antarctica</name>
    <dbReference type="NCBI Taxonomy" id="84753"/>
    <lineage>
        <taxon>Eukaryota</taxon>
        <taxon>Fungi</taxon>
        <taxon>Dikarya</taxon>
        <taxon>Basidiomycota</taxon>
        <taxon>Ustilaginomycotina</taxon>
        <taxon>Ustilaginomycetes</taxon>
        <taxon>Ustilaginales</taxon>
        <taxon>Ustilaginaceae</taxon>
        <taxon>Moesziomyces</taxon>
    </lineage>
</organism>
<keyword evidence="2" id="KW-1185">Reference proteome</keyword>
<gene>
    <name evidence="1" type="ORF">PAN0_004c2368</name>
</gene>
<dbReference type="GO" id="GO:0000077">
    <property type="term" value="P:DNA damage checkpoint signaling"/>
    <property type="evidence" value="ECO:0007669"/>
    <property type="project" value="InterPro"/>
</dbReference>
<name>A0A081CBW3_PSEA2</name>
<accession>A0A081CBW3</accession>
<proteinExistence type="predicted"/>
<dbReference type="RefSeq" id="XP_014657799.1">
    <property type="nucleotide sequence ID" value="XM_014802313.1"/>
</dbReference>
<dbReference type="PANTHER" id="PTHR28594">
    <property type="entry name" value="ATR-INTERACTING PROTEIN"/>
    <property type="match status" value="1"/>
</dbReference>
<dbReference type="PANTHER" id="PTHR28594:SF1">
    <property type="entry name" value="ATR-INTERACTING PROTEIN"/>
    <property type="match status" value="1"/>
</dbReference>
<dbReference type="AlphaFoldDB" id="A0A081CBW3"/>
<dbReference type="OrthoDB" id="3366922at2759"/>
<protein>
    <submittedName>
        <fullName evidence="1">Uncharacterized protein</fullName>
    </submittedName>
</protein>
<dbReference type="GeneID" id="26303078"/>
<reference evidence="2" key="1">
    <citation type="journal article" date="2014" name="Genome Announc.">
        <title>Draft Genome Sequence of the Yeast Pseudozyma antarctica Type Strain JCM10317, a Producer of the Glycolipid Biosurfactants, Mannosylerythritol Lipids.</title>
        <authorList>
            <person name="Saika A."/>
            <person name="Koike H."/>
            <person name="Hori T."/>
            <person name="Fukuoka T."/>
            <person name="Sato S."/>
            <person name="Habe H."/>
            <person name="Kitamoto D."/>
            <person name="Morita T."/>
        </authorList>
    </citation>
    <scope>NUCLEOTIDE SEQUENCE [LARGE SCALE GENOMIC DNA]</scope>
    <source>
        <strain evidence="2">JCM 10317</strain>
    </source>
</reference>
<dbReference type="Proteomes" id="UP000053758">
    <property type="component" value="Unassembled WGS sequence"/>
</dbReference>
<sequence>MAPPPLRSGGANGGIHDDEDEFDLLFDDQALLDPELEESLAQAEATYTASQAVQPAAPAAGSSFRLHTDNAPARSSNRRGAFVPPAAKKPRLDPGPSRLGNAHRPAKPSLLAEPGPDQVIVRDLREDEDFEDKDDDQWWATNNALDQVEEEAIRMSQHMPTTQPNGDDRNHEARDARSNPHPSRRATTSKAAQNASKEPPDTSRGASAKHASANVETDELDQLRAEIERLRAAQRAQDETVDKLRQDAYRKAGEVAVVRQNLTKLNQENAKLREREVQREHEHRASLERLQKDQEKRLQRLETETAFRRVEQDTSRRIWPSSVARLPPVGLRDMDRRQESQVRAGLTTPTKANRYGLRGSGSSGNRQRFVDTPGNRQEPSTPTRSAVKPAPHFPRPTTAAGSASKSKAFRGLQNSFADFAPVQEKIRQQRSSPTKPGRAETLAPADWDADQTVPMDMHDDQDVVMADDGHPSPQARPASRPRRSSDSQSAGAEASRHNEYRYLAAVSEILHQRTTIVSLLLSHESPPAAAPATYPASAFNTSASGPSAQAQETSRASGTLSRLISADLVRDCPKAVVFRYRRAVETLLAHMSRATVMEPEEREDALRLLWSRGEQADADEMDFAFATMHLSHAVASALMVMAGILLRLCQTDLLTDVLRLVSCLIAILPRFWMDLECLQPDRQADHDEIVFLRGPDADKDQEARDLSTPIQLREVLAQSINDCRPRVVADTADALSRLADGAARKGSEDWTLSSEAREDLLQAVVGVLEAMSQCTDTSNLAIVHPLRVLQRHGALHKLLHPERPSWLIFRVVRMLSSAVSDAPLIHECLASKAESDSSGRGGSVSMRSARFPVLEVLVKHLVDRRFDLPESEWHRLHTGILTLLTQAALHSADTAVVLADSAPLLAALIRCLSLDADLVWLHSRPTFMLPPRLSQFRPASGGKAGLVADASGADLVQATERIVMDTRLLNLLYNYPLPIANDHAHRFDGAAGAAAIERMGPISLATKLDQPETYSMLNGIRQSFVVALSRIAFCSEPDWIAPERKMLASLLPALRQQAAQAAPANRQADDGETDRRDDMQPGDGLVDEVEETIAGLDRVSMLLEAIADVAGDLAELVLSPEEIDSIYDLLAADDDGASEHEAMNVDREPSKTRDEAESETESEPELQLGPGKRNARSRGDVDVIEIDDSD</sequence>
<dbReference type="HOGENOM" id="CLU_007534_0_0_1"/>
<dbReference type="InterPro" id="IPR033349">
    <property type="entry name" value="ATRIP"/>
</dbReference>